<accession>A0A9D1L8A8</accession>
<keyword evidence="1" id="KW-0472">Membrane</keyword>
<dbReference type="Proteomes" id="UP000824091">
    <property type="component" value="Unassembled WGS sequence"/>
</dbReference>
<sequence length="90" mass="9147">MDNNKNTLSIAALVLGIVGIIFDFIYAIVGLVAGIVGIVLAVKARKTENAVGMATGGLICSIIAVALAAIMVFVAICTVGLFATALYGMM</sequence>
<proteinExistence type="predicted"/>
<keyword evidence="1" id="KW-1133">Transmembrane helix</keyword>
<evidence type="ECO:0000313" key="3">
    <source>
        <dbReference type="Proteomes" id="UP000824091"/>
    </source>
</evidence>
<evidence type="ECO:0000256" key="1">
    <source>
        <dbReference type="SAM" id="Phobius"/>
    </source>
</evidence>
<name>A0A9D1L8A8_9FIRM</name>
<reference evidence="2" key="1">
    <citation type="submission" date="2020-10" db="EMBL/GenBank/DDBJ databases">
        <authorList>
            <person name="Gilroy R."/>
        </authorList>
    </citation>
    <scope>NUCLEOTIDE SEQUENCE</scope>
    <source>
        <strain evidence="2">11300</strain>
    </source>
</reference>
<dbReference type="EMBL" id="DVMO01000068">
    <property type="protein sequence ID" value="HIU27651.1"/>
    <property type="molecule type" value="Genomic_DNA"/>
</dbReference>
<reference evidence="2" key="2">
    <citation type="journal article" date="2021" name="PeerJ">
        <title>Extensive microbial diversity within the chicken gut microbiome revealed by metagenomics and culture.</title>
        <authorList>
            <person name="Gilroy R."/>
            <person name="Ravi A."/>
            <person name="Getino M."/>
            <person name="Pursley I."/>
            <person name="Horton D.L."/>
            <person name="Alikhan N.F."/>
            <person name="Baker D."/>
            <person name="Gharbi K."/>
            <person name="Hall N."/>
            <person name="Watson M."/>
            <person name="Adriaenssens E.M."/>
            <person name="Foster-Nyarko E."/>
            <person name="Jarju S."/>
            <person name="Secka A."/>
            <person name="Antonio M."/>
            <person name="Oren A."/>
            <person name="Chaudhuri R.R."/>
            <person name="La Ragione R."/>
            <person name="Hildebrand F."/>
            <person name="Pallen M.J."/>
        </authorList>
    </citation>
    <scope>NUCLEOTIDE SEQUENCE</scope>
    <source>
        <strain evidence="2">11300</strain>
    </source>
</reference>
<feature type="transmembrane region" description="Helical" evidence="1">
    <location>
        <begin position="54"/>
        <end position="87"/>
    </location>
</feature>
<dbReference type="AlphaFoldDB" id="A0A9D1L8A8"/>
<protein>
    <submittedName>
        <fullName evidence="2">DUF4190 domain-containing protein</fullName>
    </submittedName>
</protein>
<keyword evidence="1" id="KW-0812">Transmembrane</keyword>
<gene>
    <name evidence="2" type="ORF">IAD16_04680</name>
</gene>
<feature type="transmembrane region" description="Helical" evidence="1">
    <location>
        <begin position="12"/>
        <end position="42"/>
    </location>
</feature>
<evidence type="ECO:0000313" key="2">
    <source>
        <dbReference type="EMBL" id="HIU27651.1"/>
    </source>
</evidence>
<comment type="caution">
    <text evidence="2">The sequence shown here is derived from an EMBL/GenBank/DDBJ whole genome shotgun (WGS) entry which is preliminary data.</text>
</comment>
<organism evidence="2 3">
    <name type="scientific">Candidatus Fimisoma avicola</name>
    <dbReference type="NCBI Taxonomy" id="2840826"/>
    <lineage>
        <taxon>Bacteria</taxon>
        <taxon>Bacillati</taxon>
        <taxon>Bacillota</taxon>
        <taxon>Clostridia</taxon>
        <taxon>Eubacteriales</taxon>
        <taxon>Candidatus Fimisoma</taxon>
    </lineage>
</organism>